<dbReference type="Pfam" id="PF00078">
    <property type="entry name" value="RVT_1"/>
    <property type="match status" value="1"/>
</dbReference>
<dbReference type="InterPro" id="IPR000477">
    <property type="entry name" value="RT_dom"/>
</dbReference>
<proteinExistence type="predicted"/>
<dbReference type="Gene3D" id="3.10.10.10">
    <property type="entry name" value="HIV Type 1 Reverse Transcriptase, subunit A, domain 1"/>
    <property type="match status" value="1"/>
</dbReference>
<dbReference type="Proteomes" id="UP000827092">
    <property type="component" value="Unassembled WGS sequence"/>
</dbReference>
<dbReference type="Gene3D" id="3.30.70.270">
    <property type="match status" value="1"/>
</dbReference>
<dbReference type="GO" id="GO:0071897">
    <property type="term" value="P:DNA biosynthetic process"/>
    <property type="evidence" value="ECO:0007669"/>
    <property type="project" value="UniProtKB-ARBA"/>
</dbReference>
<dbReference type="InterPro" id="IPR043128">
    <property type="entry name" value="Rev_trsase/Diguanyl_cyclase"/>
</dbReference>
<name>A0AAV6VRF7_9ARAC</name>
<accession>A0AAV6VRF7</accession>
<feature type="domain" description="Reverse transcriptase" evidence="2">
    <location>
        <begin position="1"/>
        <end position="203"/>
    </location>
</feature>
<evidence type="ECO:0000313" key="3">
    <source>
        <dbReference type="EMBL" id="KAG8199200.1"/>
    </source>
</evidence>
<dbReference type="AlphaFoldDB" id="A0AAV6VRF7"/>
<evidence type="ECO:0000259" key="2">
    <source>
        <dbReference type="PROSITE" id="PS50878"/>
    </source>
</evidence>
<dbReference type="SUPFAM" id="SSF56672">
    <property type="entry name" value="DNA/RNA polymerases"/>
    <property type="match status" value="1"/>
</dbReference>
<organism evidence="3 4">
    <name type="scientific">Oedothorax gibbosus</name>
    <dbReference type="NCBI Taxonomy" id="931172"/>
    <lineage>
        <taxon>Eukaryota</taxon>
        <taxon>Metazoa</taxon>
        <taxon>Ecdysozoa</taxon>
        <taxon>Arthropoda</taxon>
        <taxon>Chelicerata</taxon>
        <taxon>Arachnida</taxon>
        <taxon>Araneae</taxon>
        <taxon>Araneomorphae</taxon>
        <taxon>Entelegynae</taxon>
        <taxon>Araneoidea</taxon>
        <taxon>Linyphiidae</taxon>
        <taxon>Erigoninae</taxon>
        <taxon>Oedothorax</taxon>
    </lineage>
</organism>
<feature type="compositionally biased region" description="Polar residues" evidence="1">
    <location>
        <begin position="8"/>
        <end position="19"/>
    </location>
</feature>
<comment type="caution">
    <text evidence="3">The sequence shown here is derived from an EMBL/GenBank/DDBJ whole genome shotgun (WGS) entry which is preliminary data.</text>
</comment>
<protein>
    <recommendedName>
        <fullName evidence="2">Reverse transcriptase domain-containing protein</fullName>
    </recommendedName>
</protein>
<keyword evidence="4" id="KW-1185">Reference proteome</keyword>
<dbReference type="Pfam" id="PF05380">
    <property type="entry name" value="Peptidase_A17"/>
    <property type="match status" value="1"/>
</dbReference>
<feature type="region of interest" description="Disordered" evidence="1">
    <location>
        <begin position="1"/>
        <end position="32"/>
    </location>
</feature>
<sequence length="366" mass="41453">MGLPPQSLGEQSPQHSNIQGKRKRGHPSLNDALETGPNLLPDILVTLLRFRISKIAITSDGSQAFLQLILADEDRDATRFLWYKTTSTPDGKLCIEDEIVSYRFTRLPFGLASSPFLLSASLRELATMYKQTYPTATKHIENNTYMDDFVLGTSTDTEATILYQEIQQLTSRISLPLAKWTTNSKILQGVWRQENIPFKDITQVLGVKWDTDSDVFQIDVLAKIVEDSREPVTKRILLKLMSKFYDPLGLFAPVAVVVKILFQDTWLSGIQWDELLPPAVAQQRHKWINELQCLNDIRIPRWIGFSENSDTTIHVFCDASERAYGACLYSRQTVDSSTSVSLICSRNKLAPVKKVTLPRLELLAVY</sequence>
<dbReference type="InterPro" id="IPR008042">
    <property type="entry name" value="Retrotrans_Pao"/>
</dbReference>
<dbReference type="EMBL" id="JAFNEN010000030">
    <property type="protein sequence ID" value="KAG8199200.1"/>
    <property type="molecule type" value="Genomic_DNA"/>
</dbReference>
<evidence type="ECO:0000256" key="1">
    <source>
        <dbReference type="SAM" id="MobiDB-lite"/>
    </source>
</evidence>
<dbReference type="PANTHER" id="PTHR47331">
    <property type="entry name" value="PHD-TYPE DOMAIN-CONTAINING PROTEIN"/>
    <property type="match status" value="1"/>
</dbReference>
<gene>
    <name evidence="3" type="ORF">JTE90_016024</name>
</gene>
<evidence type="ECO:0000313" key="4">
    <source>
        <dbReference type="Proteomes" id="UP000827092"/>
    </source>
</evidence>
<reference evidence="3 4" key="1">
    <citation type="journal article" date="2022" name="Nat. Ecol. Evol.">
        <title>A masculinizing supergene underlies an exaggerated male reproductive morph in a spider.</title>
        <authorList>
            <person name="Hendrickx F."/>
            <person name="De Corte Z."/>
            <person name="Sonet G."/>
            <person name="Van Belleghem S.M."/>
            <person name="Kostlbacher S."/>
            <person name="Vangestel C."/>
        </authorList>
    </citation>
    <scope>NUCLEOTIDE SEQUENCE [LARGE SCALE GENOMIC DNA]</scope>
    <source>
        <strain evidence="3">W744_W776</strain>
    </source>
</reference>
<dbReference type="PROSITE" id="PS50878">
    <property type="entry name" value="RT_POL"/>
    <property type="match status" value="1"/>
</dbReference>
<dbReference type="InterPro" id="IPR043502">
    <property type="entry name" value="DNA/RNA_pol_sf"/>
</dbReference>